<dbReference type="EMBL" id="JBHSKD010000030">
    <property type="protein sequence ID" value="MFC5179630.1"/>
    <property type="molecule type" value="Genomic_DNA"/>
</dbReference>
<organism evidence="2 3">
    <name type="scientific">Nocardioides taihuensis</name>
    <dbReference type="NCBI Taxonomy" id="1835606"/>
    <lineage>
        <taxon>Bacteria</taxon>
        <taxon>Bacillati</taxon>
        <taxon>Actinomycetota</taxon>
        <taxon>Actinomycetes</taxon>
        <taxon>Propionibacteriales</taxon>
        <taxon>Nocardioidaceae</taxon>
        <taxon>Nocardioides</taxon>
    </lineage>
</organism>
<accession>A0ABW0BQF1</accession>
<dbReference type="InterPro" id="IPR046165">
    <property type="entry name" value="DUF6167"/>
</dbReference>
<proteinExistence type="predicted"/>
<evidence type="ECO:0000313" key="3">
    <source>
        <dbReference type="Proteomes" id="UP001596087"/>
    </source>
</evidence>
<dbReference type="Pfam" id="PF19664">
    <property type="entry name" value="DUF6167"/>
    <property type="match status" value="1"/>
</dbReference>
<feature type="region of interest" description="Disordered" evidence="1">
    <location>
        <begin position="66"/>
        <end position="85"/>
    </location>
</feature>
<gene>
    <name evidence="2" type="ORF">ACFPGP_23355</name>
</gene>
<keyword evidence="3" id="KW-1185">Reference proteome</keyword>
<dbReference type="Proteomes" id="UP001596087">
    <property type="component" value="Unassembled WGS sequence"/>
</dbReference>
<evidence type="ECO:0000256" key="1">
    <source>
        <dbReference type="SAM" id="MobiDB-lite"/>
    </source>
</evidence>
<protein>
    <submittedName>
        <fullName evidence="2">DUF6167 family protein</fullName>
    </submittedName>
</protein>
<dbReference type="RefSeq" id="WP_378593956.1">
    <property type="nucleotide sequence ID" value="NZ_JBHSKD010000030.1"/>
</dbReference>
<sequence length="85" mass="9184">MWFAAGAGAGIWAMVRGRRAAEAFTADGLRDRLSGLGAGARVFRDEVAAGRVEKETELRERLGLLPHGRPELEAGGRHRREEAGT</sequence>
<comment type="caution">
    <text evidence="2">The sequence shown here is derived from an EMBL/GenBank/DDBJ whole genome shotgun (WGS) entry which is preliminary data.</text>
</comment>
<evidence type="ECO:0000313" key="2">
    <source>
        <dbReference type="EMBL" id="MFC5179630.1"/>
    </source>
</evidence>
<reference evidence="3" key="1">
    <citation type="journal article" date="2019" name="Int. J. Syst. Evol. Microbiol.">
        <title>The Global Catalogue of Microorganisms (GCM) 10K type strain sequencing project: providing services to taxonomists for standard genome sequencing and annotation.</title>
        <authorList>
            <consortium name="The Broad Institute Genomics Platform"/>
            <consortium name="The Broad Institute Genome Sequencing Center for Infectious Disease"/>
            <person name="Wu L."/>
            <person name="Ma J."/>
        </authorList>
    </citation>
    <scope>NUCLEOTIDE SEQUENCE [LARGE SCALE GENOMIC DNA]</scope>
    <source>
        <strain evidence="3">DFY41</strain>
    </source>
</reference>
<name>A0ABW0BQF1_9ACTN</name>